<dbReference type="AlphaFoldDB" id="A0A422N7Z6"/>
<name>A0A422N7Z6_9TRYP</name>
<accession>A0A422N7Z6</accession>
<comment type="caution">
    <text evidence="1">The sequence shown here is derived from an EMBL/GenBank/DDBJ whole genome shotgun (WGS) entry which is preliminary data.</text>
</comment>
<reference evidence="1 2" key="1">
    <citation type="journal article" date="2018" name="BMC Genomics">
        <title>Genomic comparison of Trypanosoma conorhini and Trypanosoma rangeli to Trypanosoma cruzi strains of high and low virulence.</title>
        <authorList>
            <person name="Bradwell K.R."/>
            <person name="Koparde V.N."/>
            <person name="Matveyev A.V."/>
            <person name="Serrano M.G."/>
            <person name="Alves J.M."/>
            <person name="Parikh H."/>
            <person name="Huang B."/>
            <person name="Lee V."/>
            <person name="Espinosa-Alvarez O."/>
            <person name="Ortiz P.A."/>
            <person name="Costa-Martins A.G."/>
            <person name="Teixeira M.M."/>
            <person name="Buck G.A."/>
        </authorList>
    </citation>
    <scope>NUCLEOTIDE SEQUENCE [LARGE SCALE GENOMIC DNA]</scope>
    <source>
        <strain evidence="1 2">025E</strain>
    </source>
</reference>
<gene>
    <name evidence="1" type="ORF">Tco025E_08573</name>
</gene>
<dbReference type="GeneID" id="40322184"/>
<organism evidence="1 2">
    <name type="scientific">Trypanosoma conorhini</name>
    <dbReference type="NCBI Taxonomy" id="83891"/>
    <lineage>
        <taxon>Eukaryota</taxon>
        <taxon>Discoba</taxon>
        <taxon>Euglenozoa</taxon>
        <taxon>Kinetoplastea</taxon>
        <taxon>Metakinetoplastina</taxon>
        <taxon>Trypanosomatida</taxon>
        <taxon>Trypanosomatidae</taxon>
        <taxon>Trypanosoma</taxon>
    </lineage>
</organism>
<dbReference type="RefSeq" id="XP_029224475.1">
    <property type="nucleotide sequence ID" value="XM_029375418.1"/>
</dbReference>
<protein>
    <submittedName>
        <fullName evidence="1">Uncharacterized protein</fullName>
    </submittedName>
</protein>
<dbReference type="Proteomes" id="UP000284403">
    <property type="component" value="Unassembled WGS sequence"/>
</dbReference>
<dbReference type="EMBL" id="MKKU01000819">
    <property type="protein sequence ID" value="RNF01552.1"/>
    <property type="molecule type" value="Genomic_DNA"/>
</dbReference>
<evidence type="ECO:0000313" key="1">
    <source>
        <dbReference type="EMBL" id="RNF01552.1"/>
    </source>
</evidence>
<keyword evidence="2" id="KW-1185">Reference proteome</keyword>
<feature type="non-terminal residue" evidence="1">
    <location>
        <position position="104"/>
    </location>
</feature>
<proteinExistence type="predicted"/>
<evidence type="ECO:0000313" key="2">
    <source>
        <dbReference type="Proteomes" id="UP000284403"/>
    </source>
</evidence>
<sequence>MRRSCSGRRAKTRMSDPSDAPFFVLRAKSSSFVYSSEQRGHGPNQQQVLVQRRGCGHIFFFGVRFTTTEVGRAPTDRGGNALSHTTVFDTVMMWDSMLESASIP</sequence>